<dbReference type="Pfam" id="PF13356">
    <property type="entry name" value="Arm-DNA-bind_3"/>
    <property type="match status" value="1"/>
</dbReference>
<reference evidence="5 6" key="1">
    <citation type="submission" date="2020-12" db="EMBL/GenBank/DDBJ databases">
        <title>Revised draft genomes of Rhodomicrobium vannielii ATCC 17100 and Rhodomicrobium udaipurense JA643.</title>
        <authorList>
            <person name="Conners E.M."/>
            <person name="Davenport E.J."/>
            <person name="Bose A."/>
        </authorList>
    </citation>
    <scope>NUCLEOTIDE SEQUENCE [LARGE SCALE GENOMIC DNA]</scope>
    <source>
        <strain evidence="5 6">JA643</strain>
    </source>
</reference>
<evidence type="ECO:0000256" key="1">
    <source>
        <dbReference type="ARBA" id="ARBA00008857"/>
    </source>
</evidence>
<gene>
    <name evidence="5" type="ORF">JDN41_16630</name>
</gene>
<comment type="similarity">
    <text evidence="1">Belongs to the 'phage' integrase family.</text>
</comment>
<dbReference type="PANTHER" id="PTHR30629:SF2">
    <property type="entry name" value="PROPHAGE INTEGRASE INTS-RELATED"/>
    <property type="match status" value="1"/>
</dbReference>
<dbReference type="EMBL" id="JAEMUK010000088">
    <property type="protein sequence ID" value="MBJ7545179.1"/>
    <property type="molecule type" value="Genomic_DNA"/>
</dbReference>
<evidence type="ECO:0000313" key="5">
    <source>
        <dbReference type="EMBL" id="MBJ7545179.1"/>
    </source>
</evidence>
<dbReference type="GO" id="GO:0015074">
    <property type="term" value="P:DNA integration"/>
    <property type="evidence" value="ECO:0007669"/>
    <property type="project" value="UniProtKB-KW"/>
</dbReference>
<comment type="caution">
    <text evidence="5">The sequence shown here is derived from an EMBL/GenBank/DDBJ whole genome shotgun (WGS) entry which is preliminary data.</text>
</comment>
<dbReference type="Proteomes" id="UP000623250">
    <property type="component" value="Unassembled WGS sequence"/>
</dbReference>
<dbReference type="Gene3D" id="1.10.150.130">
    <property type="match status" value="1"/>
</dbReference>
<evidence type="ECO:0000313" key="6">
    <source>
        <dbReference type="Proteomes" id="UP000623250"/>
    </source>
</evidence>
<dbReference type="InterPro" id="IPR038488">
    <property type="entry name" value="Integrase_DNA-bd_sf"/>
</dbReference>
<evidence type="ECO:0000256" key="2">
    <source>
        <dbReference type="ARBA" id="ARBA00022908"/>
    </source>
</evidence>
<dbReference type="Gene3D" id="3.30.160.390">
    <property type="entry name" value="Integrase, DNA-binding domain"/>
    <property type="match status" value="1"/>
</dbReference>
<dbReference type="GO" id="GO:0003677">
    <property type="term" value="F:DNA binding"/>
    <property type="evidence" value="ECO:0007669"/>
    <property type="project" value="UniProtKB-KW"/>
</dbReference>
<dbReference type="RefSeq" id="WP_037233072.1">
    <property type="nucleotide sequence ID" value="NZ_JAEMUK010000088.1"/>
</dbReference>
<proteinExistence type="inferred from homology"/>
<protein>
    <submittedName>
        <fullName evidence="5">DUF4102 domain-containing protein</fullName>
    </submittedName>
</protein>
<dbReference type="InterPro" id="IPR010998">
    <property type="entry name" value="Integrase_recombinase_N"/>
</dbReference>
<dbReference type="AlphaFoldDB" id="A0A8I1GH64"/>
<dbReference type="PANTHER" id="PTHR30629">
    <property type="entry name" value="PROPHAGE INTEGRASE"/>
    <property type="match status" value="1"/>
</dbReference>
<feature type="domain" description="Integrase DNA-binding" evidence="4">
    <location>
        <begin position="26"/>
        <end position="108"/>
    </location>
</feature>
<keyword evidence="6" id="KW-1185">Reference proteome</keyword>
<dbReference type="InterPro" id="IPR025166">
    <property type="entry name" value="Integrase_DNA_bind_dom"/>
</dbReference>
<sequence length="197" mass="21594">MTDSKGKDTGRKERITKRSIDALRSDAQVRARTLYLRDTETTGFGAVATKTGACSYFVEYRLGGRGTTQKRVTLGKHGVLTPEQARGIAKEELGKVARGTDVAQAKKDERAKLTGLTFAEAVDRYLSLHARPTRYWRQKATRLGSSDTKAFRTRPIALITRGHIAAAIDEVEKRSVSAARALFSDIRPSSPGRSTAP</sequence>
<accession>A0A8I1GH64</accession>
<keyword evidence="2" id="KW-0229">DNA integration</keyword>
<keyword evidence="3" id="KW-0238">DNA-binding</keyword>
<dbReference type="InterPro" id="IPR050808">
    <property type="entry name" value="Phage_Integrase"/>
</dbReference>
<organism evidence="5 6">
    <name type="scientific">Rhodomicrobium udaipurense</name>
    <dbReference type="NCBI Taxonomy" id="1202716"/>
    <lineage>
        <taxon>Bacteria</taxon>
        <taxon>Pseudomonadati</taxon>
        <taxon>Pseudomonadota</taxon>
        <taxon>Alphaproteobacteria</taxon>
        <taxon>Hyphomicrobiales</taxon>
        <taxon>Hyphomicrobiaceae</taxon>
        <taxon>Rhodomicrobium</taxon>
    </lineage>
</organism>
<name>A0A8I1GH64_9HYPH</name>
<evidence type="ECO:0000259" key="4">
    <source>
        <dbReference type="Pfam" id="PF13356"/>
    </source>
</evidence>
<evidence type="ECO:0000256" key="3">
    <source>
        <dbReference type="ARBA" id="ARBA00023125"/>
    </source>
</evidence>